<dbReference type="PANTHER" id="PTHR12935">
    <property type="entry name" value="GAMMA-GLUTAMYLCYCLOTRANSFERASE"/>
    <property type="match status" value="1"/>
</dbReference>
<protein>
    <submittedName>
        <fullName evidence="2">Gamma-glutamylcyclotransferase</fullName>
    </submittedName>
</protein>
<dbReference type="Proteomes" id="UP001156882">
    <property type="component" value="Unassembled WGS sequence"/>
</dbReference>
<evidence type="ECO:0000256" key="1">
    <source>
        <dbReference type="ARBA" id="ARBA00023239"/>
    </source>
</evidence>
<dbReference type="SUPFAM" id="SSF110857">
    <property type="entry name" value="Gamma-glutamyl cyclotransferase-like"/>
    <property type="match status" value="1"/>
</dbReference>
<dbReference type="InterPro" id="IPR017939">
    <property type="entry name" value="G-Glutamylcylcotransferase"/>
</dbReference>
<proteinExistence type="predicted"/>
<dbReference type="EMBL" id="BSPC01000093">
    <property type="protein sequence ID" value="GLS24000.1"/>
    <property type="molecule type" value="Genomic_DNA"/>
</dbReference>
<evidence type="ECO:0000313" key="3">
    <source>
        <dbReference type="Proteomes" id="UP001156882"/>
    </source>
</evidence>
<dbReference type="Pfam" id="PF13772">
    <property type="entry name" value="AIG2_2"/>
    <property type="match status" value="1"/>
</dbReference>
<accession>A0ABQ6CW73</accession>
<name>A0ABQ6CW73_9HYPH</name>
<dbReference type="Gene3D" id="3.10.490.10">
    <property type="entry name" value="Gamma-glutamyl cyclotransferase-like"/>
    <property type="match status" value="1"/>
</dbReference>
<comment type="caution">
    <text evidence="2">The sequence shown here is derived from an EMBL/GenBank/DDBJ whole genome shotgun (WGS) entry which is preliminary data.</text>
</comment>
<gene>
    <name evidence="2" type="ORF">GCM10007874_70210</name>
</gene>
<reference evidence="3" key="1">
    <citation type="journal article" date="2019" name="Int. J. Syst. Evol. Microbiol.">
        <title>The Global Catalogue of Microorganisms (GCM) 10K type strain sequencing project: providing services to taxonomists for standard genome sequencing and annotation.</title>
        <authorList>
            <consortium name="The Broad Institute Genomics Platform"/>
            <consortium name="The Broad Institute Genome Sequencing Center for Infectious Disease"/>
            <person name="Wu L."/>
            <person name="Ma J."/>
        </authorList>
    </citation>
    <scope>NUCLEOTIDE SEQUENCE [LARGE SCALE GENOMIC DNA]</scope>
    <source>
        <strain evidence="3">NBRC 101365</strain>
    </source>
</reference>
<keyword evidence="3" id="KW-1185">Reference proteome</keyword>
<dbReference type="InterPro" id="IPR013024">
    <property type="entry name" value="GGCT-like"/>
</dbReference>
<sequence>MGHHSRNLFFPQISAVSYKGNEILGNEIQRDRNTMPSVWYFAYGSNMDPARLITARLQPAGIACSERVLGRLEGWSLVFDKPSAYFPGASAANIAFTAGAHVLGTLNRMPEAGLDVLDYYENVATGHYERMAVTVHRPGVGDKVDAVTYVARNFLDGALKPRAVYLAHLLAGSDLLPAPYVERLRAVDVFEGR</sequence>
<evidence type="ECO:0000313" key="2">
    <source>
        <dbReference type="EMBL" id="GLS24000.1"/>
    </source>
</evidence>
<dbReference type="InterPro" id="IPR036568">
    <property type="entry name" value="GGCT-like_sf"/>
</dbReference>
<keyword evidence="1" id="KW-0456">Lyase</keyword>
<organism evidence="2 3">
    <name type="scientific">Labrys miyagiensis</name>
    <dbReference type="NCBI Taxonomy" id="346912"/>
    <lineage>
        <taxon>Bacteria</taxon>
        <taxon>Pseudomonadati</taxon>
        <taxon>Pseudomonadota</taxon>
        <taxon>Alphaproteobacteria</taxon>
        <taxon>Hyphomicrobiales</taxon>
        <taxon>Xanthobacteraceae</taxon>
        <taxon>Labrys</taxon>
    </lineage>
</organism>
<dbReference type="PANTHER" id="PTHR12935:SF0">
    <property type="entry name" value="GAMMA-GLUTAMYLCYCLOTRANSFERASE"/>
    <property type="match status" value="1"/>
</dbReference>
<dbReference type="CDD" id="cd06661">
    <property type="entry name" value="GGCT_like"/>
    <property type="match status" value="1"/>
</dbReference>